<evidence type="ECO:0000313" key="1">
    <source>
        <dbReference type="EMBL" id="KAA9369561.1"/>
    </source>
</evidence>
<dbReference type="RefSeq" id="WP_151091920.1">
    <property type="nucleotide sequence ID" value="NZ_VYXQ01000004.1"/>
</dbReference>
<reference evidence="1 2" key="1">
    <citation type="submission" date="2019-09" db="EMBL/GenBank/DDBJ databases">
        <title>Biological control of the noxious weed angled onion (Allium triquetrum) thwarted by endophytic bacteria in Victoria, Australia.</title>
        <authorList>
            <person name="Tehranchian P."/>
            <person name="Adair R.J."/>
            <person name="Van T.H."/>
            <person name="Morrison P.D."/>
            <person name="Williams H."/>
            <person name="Lawrie A.C."/>
        </authorList>
    </citation>
    <scope>NUCLEOTIDE SEQUENCE [LARGE SCALE GENOMIC DNA]</scope>
    <source>
        <strain evidence="1 2">RPTAtOch1</strain>
    </source>
</reference>
<dbReference type="EMBL" id="VYXQ01000004">
    <property type="protein sequence ID" value="KAA9369561.1"/>
    <property type="molecule type" value="Genomic_DNA"/>
</dbReference>
<sequence>MARTKVLGLESLRRKLKQIPQEAKAEIRRALEASADEIVKMAKNLAPVDDGDLQMSVSWTWGEAPKGSMILGRVAGPNDKNDLTITIYAGGGEAFYARWIEFGTEKMKAQPFFLPSYRANRKRARARITRGITKAAKKVAAGR</sequence>
<dbReference type="Pfam" id="PF04883">
    <property type="entry name" value="HK97-gp10_like"/>
    <property type="match status" value="1"/>
</dbReference>
<dbReference type="NCBIfam" id="TIGR01725">
    <property type="entry name" value="phge_HK97_gp10"/>
    <property type="match status" value="1"/>
</dbReference>
<name>A0A5N1K4M9_9HYPH</name>
<dbReference type="AlphaFoldDB" id="A0A5N1K4M9"/>
<comment type="caution">
    <text evidence="1">The sequence shown here is derived from an EMBL/GenBank/DDBJ whole genome shotgun (WGS) entry which is preliminary data.</text>
</comment>
<organism evidence="1 2">
    <name type="scientific">Ochrobactrum quorumnocens</name>
    <dbReference type="NCBI Taxonomy" id="271865"/>
    <lineage>
        <taxon>Bacteria</taxon>
        <taxon>Pseudomonadati</taxon>
        <taxon>Pseudomonadota</taxon>
        <taxon>Alphaproteobacteria</taxon>
        <taxon>Hyphomicrobiales</taxon>
        <taxon>Brucellaceae</taxon>
        <taxon>Brucella/Ochrobactrum group</taxon>
        <taxon>Ochrobactrum</taxon>
    </lineage>
</organism>
<gene>
    <name evidence="1" type="ORF">F3W84_05335</name>
</gene>
<evidence type="ECO:0000313" key="2">
    <source>
        <dbReference type="Proteomes" id="UP000327108"/>
    </source>
</evidence>
<proteinExistence type="predicted"/>
<protein>
    <submittedName>
        <fullName evidence="1">HK97 gp10 family phage protein</fullName>
    </submittedName>
</protein>
<accession>A0A5N1K4M9</accession>
<keyword evidence="2" id="KW-1185">Reference proteome</keyword>
<dbReference type="InterPro" id="IPR010064">
    <property type="entry name" value="HK97-gp10_tail"/>
</dbReference>
<dbReference type="Proteomes" id="UP000327108">
    <property type="component" value="Unassembled WGS sequence"/>
</dbReference>